<proteinExistence type="predicted"/>
<organism evidence="2 3">
    <name type="scientific">Peteryoungia desertarenae</name>
    <dbReference type="NCBI Taxonomy" id="1813451"/>
    <lineage>
        <taxon>Bacteria</taxon>
        <taxon>Pseudomonadati</taxon>
        <taxon>Pseudomonadota</taxon>
        <taxon>Alphaproteobacteria</taxon>
        <taxon>Hyphomicrobiales</taxon>
        <taxon>Rhizobiaceae</taxon>
        <taxon>Peteryoungia</taxon>
    </lineage>
</organism>
<evidence type="ECO:0000259" key="1">
    <source>
        <dbReference type="Pfam" id="PF06568"/>
    </source>
</evidence>
<evidence type="ECO:0000313" key="2">
    <source>
        <dbReference type="EMBL" id="QLF69481.1"/>
    </source>
</evidence>
<name>A0ABX6QME4_9HYPH</name>
<gene>
    <name evidence="2" type="ORF">FE840_007950</name>
</gene>
<feature type="domain" description="YjiS-like" evidence="1">
    <location>
        <begin position="37"/>
        <end position="64"/>
    </location>
</feature>
<dbReference type="Pfam" id="PF06568">
    <property type="entry name" value="YjiS-like"/>
    <property type="match status" value="1"/>
</dbReference>
<protein>
    <submittedName>
        <fullName evidence="2">DUF1127 domain-containing protein</fullName>
    </submittedName>
</protein>
<sequence length="99" mass="11327">MRTTERMIELDLPITKLSLAARLKDIVASLNAFRIALRNRWTVNRIAELDDHVLADIGLTRPDVQDLLRSTGYADDPSAQLRRLARSRAEQSLRNPRMC</sequence>
<dbReference type="Proteomes" id="UP000308530">
    <property type="component" value="Chromosome"/>
</dbReference>
<dbReference type="EMBL" id="CP058350">
    <property type="protein sequence ID" value="QLF69481.1"/>
    <property type="molecule type" value="Genomic_DNA"/>
</dbReference>
<dbReference type="InterPro" id="IPR009506">
    <property type="entry name" value="YjiS-like"/>
</dbReference>
<dbReference type="RefSeq" id="WP_138285388.1">
    <property type="nucleotide sequence ID" value="NZ_CP058350.1"/>
</dbReference>
<evidence type="ECO:0000313" key="3">
    <source>
        <dbReference type="Proteomes" id="UP000308530"/>
    </source>
</evidence>
<accession>A0ABX6QME4</accession>
<keyword evidence="3" id="KW-1185">Reference proteome</keyword>
<reference evidence="2 3" key="1">
    <citation type="submission" date="2020-06" db="EMBL/GenBank/DDBJ databases">
        <title>Genome sequence of Rhizobium sp strain ADMK78.</title>
        <authorList>
            <person name="Rahi P."/>
        </authorList>
    </citation>
    <scope>NUCLEOTIDE SEQUENCE [LARGE SCALE GENOMIC DNA]</scope>
    <source>
        <strain evidence="2 3">ADMK78</strain>
    </source>
</reference>